<evidence type="ECO:0000259" key="2">
    <source>
        <dbReference type="SMART" id="SM00507"/>
    </source>
</evidence>
<keyword evidence="3" id="KW-0378">Hydrolase</keyword>
<keyword evidence="4" id="KW-1185">Reference proteome</keyword>
<name>A0ABY2N560_9LEPT</name>
<reference evidence="4" key="1">
    <citation type="journal article" date="2019" name="PLoS Negl. Trop. Dis.">
        <title>Revisiting the worldwide diversity of Leptospira species in the environment.</title>
        <authorList>
            <person name="Vincent A.T."/>
            <person name="Schiettekatte O."/>
            <person name="Bourhy P."/>
            <person name="Veyrier F.J."/>
            <person name="Picardeau M."/>
        </authorList>
    </citation>
    <scope>NUCLEOTIDE SEQUENCE [LARGE SCALE GENOMIC DNA]</scope>
    <source>
        <strain evidence="4">201702407</strain>
    </source>
</reference>
<evidence type="ECO:0000313" key="4">
    <source>
        <dbReference type="Proteomes" id="UP000297422"/>
    </source>
</evidence>
<organism evidence="3 4">
    <name type="scientific">Leptospira stimsonii</name>
    <dbReference type="NCBI Taxonomy" id="2202203"/>
    <lineage>
        <taxon>Bacteria</taxon>
        <taxon>Pseudomonadati</taxon>
        <taxon>Spirochaetota</taxon>
        <taxon>Spirochaetia</taxon>
        <taxon>Leptospirales</taxon>
        <taxon>Leptospiraceae</taxon>
        <taxon>Leptospira</taxon>
    </lineage>
</organism>
<dbReference type="EMBL" id="RQGT01000066">
    <property type="protein sequence ID" value="TGM16921.1"/>
    <property type="molecule type" value="Genomic_DNA"/>
</dbReference>
<feature type="region of interest" description="Disordered" evidence="1">
    <location>
        <begin position="151"/>
        <end position="173"/>
    </location>
</feature>
<feature type="domain" description="HNH nuclease" evidence="2">
    <location>
        <begin position="94"/>
        <end position="152"/>
    </location>
</feature>
<dbReference type="PANTHER" id="PTHR33877">
    <property type="entry name" value="SLL1193 PROTEIN"/>
    <property type="match status" value="1"/>
</dbReference>
<dbReference type="InterPro" id="IPR002711">
    <property type="entry name" value="HNH"/>
</dbReference>
<dbReference type="SMART" id="SM00507">
    <property type="entry name" value="HNHc"/>
    <property type="match status" value="1"/>
</dbReference>
<evidence type="ECO:0000313" key="3">
    <source>
        <dbReference type="EMBL" id="TGM16921.1"/>
    </source>
</evidence>
<evidence type="ECO:0000256" key="1">
    <source>
        <dbReference type="SAM" id="MobiDB-lite"/>
    </source>
</evidence>
<accession>A0ABY2N560</accession>
<dbReference type="InterPro" id="IPR003615">
    <property type="entry name" value="HNH_nuc"/>
</dbReference>
<dbReference type="PANTHER" id="PTHR33877:SF2">
    <property type="entry name" value="OS07G0170200 PROTEIN"/>
    <property type="match status" value="1"/>
</dbReference>
<keyword evidence="3" id="KW-0255">Endonuclease</keyword>
<gene>
    <name evidence="3" type="ORF">EHQ90_08465</name>
</gene>
<sequence length="173" mass="20244">MKLSKYLKEKYWETIYFNLQAIRRRHAEIIRLSSSVGSKKGYSLYSANFFSEQLIKKYVEKDMLKIHHKTFLHFIKTKYAYIEKVHSRKTFPLSLRDHIFSRDNYCCQLCGISNTVAIMNDHYLEVVHIKDLSEGGNTSFSNGQTICSKCNKGRNSAKKQKTSSKSKRKLIKT</sequence>
<dbReference type="Pfam" id="PF01844">
    <property type="entry name" value="HNH"/>
    <property type="match status" value="1"/>
</dbReference>
<dbReference type="CDD" id="cd00085">
    <property type="entry name" value="HNHc"/>
    <property type="match status" value="1"/>
</dbReference>
<dbReference type="GO" id="GO:0004519">
    <property type="term" value="F:endonuclease activity"/>
    <property type="evidence" value="ECO:0007669"/>
    <property type="project" value="UniProtKB-KW"/>
</dbReference>
<comment type="caution">
    <text evidence="3">The sequence shown here is derived from an EMBL/GenBank/DDBJ whole genome shotgun (WGS) entry which is preliminary data.</text>
</comment>
<protein>
    <submittedName>
        <fullName evidence="3">HNH endonuclease</fullName>
    </submittedName>
</protein>
<dbReference type="InterPro" id="IPR052892">
    <property type="entry name" value="NA-targeting_endonuclease"/>
</dbReference>
<dbReference type="Proteomes" id="UP000297422">
    <property type="component" value="Unassembled WGS sequence"/>
</dbReference>
<proteinExistence type="predicted"/>
<keyword evidence="3" id="KW-0540">Nuclease</keyword>
<dbReference type="Gene3D" id="1.10.30.50">
    <property type="match status" value="1"/>
</dbReference>
<dbReference type="RefSeq" id="WP_135684729.1">
    <property type="nucleotide sequence ID" value="NZ_RQEQ01000013.1"/>
</dbReference>